<reference evidence="2" key="1">
    <citation type="submission" date="2020-02" db="EMBL/GenBank/DDBJ databases">
        <authorList>
            <person name="Meier V. D."/>
        </authorList>
    </citation>
    <scope>NUCLEOTIDE SEQUENCE</scope>
    <source>
        <strain evidence="2">AVDCRST_MAG41</strain>
    </source>
</reference>
<organism evidence="2">
    <name type="scientific">uncultured Mycobacteriales bacterium</name>
    <dbReference type="NCBI Taxonomy" id="581187"/>
    <lineage>
        <taxon>Bacteria</taxon>
        <taxon>Bacillati</taxon>
        <taxon>Actinomycetota</taxon>
        <taxon>Actinomycetes</taxon>
        <taxon>Mycobacteriales</taxon>
        <taxon>environmental samples</taxon>
    </lineage>
</organism>
<keyword evidence="2" id="KW-0406">Ion transport</keyword>
<feature type="compositionally biased region" description="Basic residues" evidence="1">
    <location>
        <begin position="185"/>
        <end position="197"/>
    </location>
</feature>
<keyword evidence="2" id="KW-0407">Ion channel</keyword>
<protein>
    <submittedName>
        <fullName evidence="2">Potassium channel beta chain</fullName>
    </submittedName>
</protein>
<feature type="compositionally biased region" description="Basic and acidic residues" evidence="1">
    <location>
        <begin position="198"/>
        <end position="216"/>
    </location>
</feature>
<feature type="compositionally biased region" description="Basic residues" evidence="1">
    <location>
        <begin position="300"/>
        <end position="319"/>
    </location>
</feature>
<feature type="compositionally biased region" description="Basic and acidic residues" evidence="1">
    <location>
        <begin position="84"/>
        <end position="103"/>
    </location>
</feature>
<proteinExistence type="predicted"/>
<feature type="compositionally biased region" description="Basic and acidic residues" evidence="1">
    <location>
        <begin position="226"/>
        <end position="245"/>
    </location>
</feature>
<feature type="non-terminal residue" evidence="2">
    <location>
        <position position="327"/>
    </location>
</feature>
<sequence length="327" mass="35435">GIPSTGPQRPHRQRDRVRQLDHPRQPGRGGRRARLRAGRARRWDHHLRHRGRVRRHPRRVGPRPGAAGRAPGELRAADQGVLADRARAERPRPRPQAPHRELPRLPAPARHRPPRRLPGPPVRQHDPAGGDHVGVRRPGPTGQGPLPRRLGVAGRGDHRGRRAGPGTARAAGVQPAAVLDAVAGHRGRGRAGLRARGARADRLVPDRAGRADREVQAGRGAAGRVAGDRPDRWAVREADADRRGADPGAAAPAGGRGLRAVDGAAGDRLGAAEPERVGRDHRGQPARAGHRERQGGRGAAGRRRARPHRRDPRRRRRARPGQDGPRL</sequence>
<feature type="region of interest" description="Disordered" evidence="1">
    <location>
        <begin position="1"/>
        <end position="327"/>
    </location>
</feature>
<feature type="compositionally biased region" description="Low complexity" evidence="1">
    <location>
        <begin position="62"/>
        <end position="74"/>
    </location>
</feature>
<dbReference type="GO" id="GO:0034220">
    <property type="term" value="P:monoatomic ion transmembrane transport"/>
    <property type="evidence" value="ECO:0007669"/>
    <property type="project" value="UniProtKB-KW"/>
</dbReference>
<gene>
    <name evidence="2" type="ORF">AVDCRST_MAG41-3751</name>
</gene>
<feature type="compositionally biased region" description="Basic residues" evidence="1">
    <location>
        <begin position="29"/>
        <end position="61"/>
    </location>
</feature>
<evidence type="ECO:0000313" key="2">
    <source>
        <dbReference type="EMBL" id="CAA9283134.1"/>
    </source>
</evidence>
<accession>A0A6J4JNW1</accession>
<name>A0A6J4JNW1_9ACTN</name>
<feature type="non-terminal residue" evidence="2">
    <location>
        <position position="1"/>
    </location>
</feature>
<keyword evidence="2" id="KW-0813">Transport</keyword>
<evidence type="ECO:0000256" key="1">
    <source>
        <dbReference type="SAM" id="MobiDB-lite"/>
    </source>
</evidence>
<dbReference type="AlphaFoldDB" id="A0A6J4JNW1"/>
<feature type="compositionally biased region" description="Basic and acidic residues" evidence="1">
    <location>
        <begin position="273"/>
        <end position="295"/>
    </location>
</feature>
<dbReference type="EMBL" id="CADCTP010000343">
    <property type="protein sequence ID" value="CAA9283134.1"/>
    <property type="molecule type" value="Genomic_DNA"/>
</dbReference>